<keyword evidence="3" id="KW-0249">Electron transport</keyword>
<dbReference type="STRING" id="927083.DB32_008246"/>
<dbReference type="GO" id="GO:0005507">
    <property type="term" value="F:copper ion binding"/>
    <property type="evidence" value="ECO:0007669"/>
    <property type="project" value="InterPro"/>
</dbReference>
<dbReference type="Pfam" id="PF00127">
    <property type="entry name" value="Copper-bind"/>
    <property type="match status" value="1"/>
</dbReference>
<dbReference type="Proteomes" id="UP000034883">
    <property type="component" value="Chromosome"/>
</dbReference>
<dbReference type="InterPro" id="IPR000923">
    <property type="entry name" value="BlueCu_1"/>
</dbReference>
<dbReference type="AlphaFoldDB" id="A0A0F6YP49"/>
<dbReference type="SUPFAM" id="SSF49503">
    <property type="entry name" value="Cupredoxins"/>
    <property type="match status" value="1"/>
</dbReference>
<feature type="binding site" evidence="5">
    <location>
        <position position="166"/>
    </location>
    <ligand>
        <name>Cu cation</name>
        <dbReference type="ChEBI" id="CHEBI:23378"/>
    </ligand>
</feature>
<dbReference type="InterPro" id="IPR008972">
    <property type="entry name" value="Cupredoxin"/>
</dbReference>
<evidence type="ECO:0000256" key="1">
    <source>
        <dbReference type="ARBA" id="ARBA00022448"/>
    </source>
</evidence>
<feature type="binding site" evidence="5">
    <location>
        <position position="163"/>
    </location>
    <ligand>
        <name>Cu cation</name>
        <dbReference type="ChEBI" id="CHEBI:23378"/>
    </ligand>
</feature>
<keyword evidence="9" id="KW-1185">Reference proteome</keyword>
<proteinExistence type="predicted"/>
<name>A0A0F6YP49_9BACT</name>
<feature type="domain" description="Blue (type 1) copper" evidence="7">
    <location>
        <begin position="84"/>
        <end position="178"/>
    </location>
</feature>
<comment type="cofactor">
    <cofactor evidence="5">
        <name>Cu(2+)</name>
        <dbReference type="ChEBI" id="CHEBI:29036"/>
    </cofactor>
    <text evidence="5">The crystal structure with reduced Cu(1+) has also been determined.</text>
</comment>
<gene>
    <name evidence="8" type="ORF">DB32_008246</name>
</gene>
<feature type="compositionally biased region" description="Polar residues" evidence="6">
    <location>
        <begin position="137"/>
        <end position="146"/>
    </location>
</feature>
<organism evidence="8 9">
    <name type="scientific">Sandaracinus amylolyticus</name>
    <dbReference type="NCBI Taxonomy" id="927083"/>
    <lineage>
        <taxon>Bacteria</taxon>
        <taxon>Pseudomonadati</taxon>
        <taxon>Myxococcota</taxon>
        <taxon>Polyangia</taxon>
        <taxon>Polyangiales</taxon>
        <taxon>Sandaracinaceae</taxon>
        <taxon>Sandaracinus</taxon>
    </lineage>
</organism>
<feature type="binding site" evidence="5">
    <location>
        <position position="116"/>
    </location>
    <ligand>
        <name>Cu cation</name>
        <dbReference type="ChEBI" id="CHEBI:23378"/>
    </ligand>
</feature>
<dbReference type="Gene3D" id="2.60.40.420">
    <property type="entry name" value="Cupredoxins - blue copper proteins"/>
    <property type="match status" value="1"/>
</dbReference>
<dbReference type="RefSeq" id="WP_169791713.1">
    <property type="nucleotide sequence ID" value="NZ_CP011125.1"/>
</dbReference>
<evidence type="ECO:0000259" key="7">
    <source>
        <dbReference type="Pfam" id="PF00127"/>
    </source>
</evidence>
<evidence type="ECO:0000256" key="5">
    <source>
        <dbReference type="PIRSR" id="PIRSR602387-1"/>
    </source>
</evidence>
<dbReference type="InterPro" id="IPR002387">
    <property type="entry name" value="Plastocyanin"/>
</dbReference>
<evidence type="ECO:0000256" key="6">
    <source>
        <dbReference type="SAM" id="MobiDB-lite"/>
    </source>
</evidence>
<dbReference type="PROSITE" id="PS00196">
    <property type="entry name" value="COPPER_BLUE"/>
    <property type="match status" value="1"/>
</dbReference>
<keyword evidence="2 5" id="KW-0479">Metal-binding</keyword>
<dbReference type="PRINTS" id="PR00157">
    <property type="entry name" value="PLASTOCYANIN"/>
</dbReference>
<feature type="region of interest" description="Disordered" evidence="6">
    <location>
        <begin position="126"/>
        <end position="146"/>
    </location>
</feature>
<keyword evidence="1" id="KW-0813">Transport</keyword>
<dbReference type="InterPro" id="IPR028871">
    <property type="entry name" value="BlueCu_1_BS"/>
</dbReference>
<evidence type="ECO:0000256" key="2">
    <source>
        <dbReference type="ARBA" id="ARBA00022723"/>
    </source>
</evidence>
<accession>A0A0F6YP49</accession>
<evidence type="ECO:0000313" key="9">
    <source>
        <dbReference type="Proteomes" id="UP000034883"/>
    </source>
</evidence>
<sequence length="178" mass="17517">MATLAIACALAACGDDGAAPADASVAIDAASVDASHAHGHDAGTGDAATDVDASSDASTGDAGPVIHGCSRGVAMDLTDRESVEIRFSDESQAYSPACIAVAEGTTVTFLGDFSAHPLRAGRVIAGTPTPDAEGTTPLPTTTHAGGSSASFVMSPAGAYGYYCVPHATIGMVGTIFVE</sequence>
<reference evidence="8 9" key="1">
    <citation type="submission" date="2015-03" db="EMBL/GenBank/DDBJ databases">
        <title>Genome assembly of Sandaracinus amylolyticus DSM 53668.</title>
        <authorList>
            <person name="Sharma G."/>
            <person name="Subramanian S."/>
        </authorList>
    </citation>
    <scope>NUCLEOTIDE SEQUENCE [LARGE SCALE GENOMIC DNA]</scope>
    <source>
        <strain evidence="8 9">DSM 53668</strain>
    </source>
</reference>
<feature type="region of interest" description="Disordered" evidence="6">
    <location>
        <begin position="36"/>
        <end position="63"/>
    </location>
</feature>
<evidence type="ECO:0000256" key="3">
    <source>
        <dbReference type="ARBA" id="ARBA00022982"/>
    </source>
</evidence>
<feature type="binding site" evidence="5">
    <location>
        <position position="171"/>
    </location>
    <ligand>
        <name>Cu cation</name>
        <dbReference type="ChEBI" id="CHEBI:23378"/>
    </ligand>
</feature>
<dbReference type="GO" id="GO:0009055">
    <property type="term" value="F:electron transfer activity"/>
    <property type="evidence" value="ECO:0007669"/>
    <property type="project" value="InterPro"/>
</dbReference>
<protein>
    <recommendedName>
        <fullName evidence="7">Blue (type 1) copper domain-containing protein</fullName>
    </recommendedName>
</protein>
<feature type="compositionally biased region" description="Low complexity" evidence="6">
    <location>
        <begin position="44"/>
        <end position="63"/>
    </location>
</feature>
<evidence type="ECO:0000313" key="8">
    <source>
        <dbReference type="EMBL" id="AKF11097.1"/>
    </source>
</evidence>
<evidence type="ECO:0000256" key="4">
    <source>
        <dbReference type="ARBA" id="ARBA00023008"/>
    </source>
</evidence>
<dbReference type="EMBL" id="CP011125">
    <property type="protein sequence ID" value="AKF11097.1"/>
    <property type="molecule type" value="Genomic_DNA"/>
</dbReference>
<keyword evidence="4 5" id="KW-0186">Copper</keyword>
<dbReference type="KEGG" id="samy:DB32_008246"/>